<protein>
    <submittedName>
        <fullName evidence="1">Uncharacterized protein</fullName>
    </submittedName>
</protein>
<gene>
    <name evidence="1" type="ORF">HNR61_002145</name>
</gene>
<sequence>MCSTEGEPWAQLAQAIDDLAAEGLADLPPEKLVERIAEIWSLVAALDPDIDRRRQGYATSGE</sequence>
<proteinExistence type="predicted"/>
<dbReference type="Proteomes" id="UP000572680">
    <property type="component" value="Unassembled WGS sequence"/>
</dbReference>
<accession>A0A7W3QKL1</accession>
<name>A0A7W3QKL1_ACTNM</name>
<reference evidence="1 2" key="1">
    <citation type="submission" date="2020-08" db="EMBL/GenBank/DDBJ databases">
        <title>Genomic Encyclopedia of Type Strains, Phase IV (KMG-IV): sequencing the most valuable type-strain genomes for metagenomic binning, comparative biology and taxonomic classification.</title>
        <authorList>
            <person name="Goeker M."/>
        </authorList>
    </citation>
    <scope>NUCLEOTIDE SEQUENCE [LARGE SCALE GENOMIC DNA]</scope>
    <source>
        <strain evidence="1 2">DSM 44197</strain>
    </source>
</reference>
<evidence type="ECO:0000313" key="2">
    <source>
        <dbReference type="Proteomes" id="UP000572680"/>
    </source>
</evidence>
<dbReference type="AlphaFoldDB" id="A0A7W3QKL1"/>
<organism evidence="1 2">
    <name type="scientific">Actinomadura namibiensis</name>
    <dbReference type="NCBI Taxonomy" id="182080"/>
    <lineage>
        <taxon>Bacteria</taxon>
        <taxon>Bacillati</taxon>
        <taxon>Actinomycetota</taxon>
        <taxon>Actinomycetes</taxon>
        <taxon>Streptosporangiales</taxon>
        <taxon>Thermomonosporaceae</taxon>
        <taxon>Actinomadura</taxon>
    </lineage>
</organism>
<dbReference type="RefSeq" id="WP_182842931.1">
    <property type="nucleotide sequence ID" value="NZ_BAAALP010000057.1"/>
</dbReference>
<dbReference type="EMBL" id="JACJIA010000002">
    <property type="protein sequence ID" value="MBA8950532.1"/>
    <property type="molecule type" value="Genomic_DNA"/>
</dbReference>
<comment type="caution">
    <text evidence="1">The sequence shown here is derived from an EMBL/GenBank/DDBJ whole genome shotgun (WGS) entry which is preliminary data.</text>
</comment>
<evidence type="ECO:0000313" key="1">
    <source>
        <dbReference type="EMBL" id="MBA8950532.1"/>
    </source>
</evidence>
<keyword evidence="2" id="KW-1185">Reference proteome</keyword>